<evidence type="ECO:0000256" key="7">
    <source>
        <dbReference type="ARBA" id="ARBA00023125"/>
    </source>
</evidence>
<evidence type="ECO:0000259" key="12">
    <source>
        <dbReference type="PROSITE" id="PS50988"/>
    </source>
</evidence>
<dbReference type="InterPro" id="IPR040322">
    <property type="entry name" value="TROVE2"/>
</dbReference>
<comment type="similarity">
    <text evidence="3">Belongs to the Ro 60 kDa family.</text>
</comment>
<dbReference type="SUPFAM" id="SSF140864">
    <property type="entry name" value="TROVE domain-like"/>
    <property type="match status" value="1"/>
</dbReference>
<feature type="domain" description="TROVE" evidence="12">
    <location>
        <begin position="147"/>
        <end position="520"/>
    </location>
</feature>
<keyword evidence="4" id="KW-0963">Cytoplasm</keyword>
<dbReference type="InterPro" id="IPR037214">
    <property type="entry name" value="TROVE_dom_sf"/>
</dbReference>
<dbReference type="Gene3D" id="1.10.10.60">
    <property type="entry name" value="Homeodomain-like"/>
    <property type="match status" value="2"/>
</dbReference>
<keyword evidence="9" id="KW-0687">Ribonucleoprotein</keyword>
<dbReference type="GO" id="GO:0046872">
    <property type="term" value="F:metal ion binding"/>
    <property type="evidence" value="ECO:0007669"/>
    <property type="project" value="UniProtKB-KW"/>
</dbReference>
<dbReference type="Pfam" id="PF04218">
    <property type="entry name" value="CENP-B_N"/>
    <property type="match status" value="1"/>
</dbReference>
<evidence type="ECO:0000313" key="15">
    <source>
        <dbReference type="Proteomes" id="UP001321473"/>
    </source>
</evidence>
<proteinExistence type="inferred from homology"/>
<dbReference type="AlphaFoldDB" id="A0AAQ4DNS1"/>
<dbReference type="Pfam" id="PF25045">
    <property type="entry name" value="vWA_Ro60"/>
    <property type="match status" value="1"/>
</dbReference>
<dbReference type="EMBL" id="JARKHS020028670">
    <property type="protein sequence ID" value="KAK8764111.1"/>
    <property type="molecule type" value="Genomic_DNA"/>
</dbReference>
<comment type="subcellular location">
    <subcellularLocation>
        <location evidence="2">Cytoplasm</location>
    </subcellularLocation>
    <subcellularLocation>
        <location evidence="1 10">Nucleus</location>
    </subcellularLocation>
</comment>
<evidence type="ECO:0000256" key="3">
    <source>
        <dbReference type="ARBA" id="ARBA00007814"/>
    </source>
</evidence>
<evidence type="ECO:0000256" key="4">
    <source>
        <dbReference type="ARBA" id="ARBA00022490"/>
    </source>
</evidence>
<dbReference type="PROSITE" id="PS50988">
    <property type="entry name" value="TROVE"/>
    <property type="match status" value="1"/>
</dbReference>
<evidence type="ECO:0000313" key="14">
    <source>
        <dbReference type="EMBL" id="KAK8764111.1"/>
    </source>
</evidence>
<keyword evidence="7 10" id="KW-0238">DNA-binding</keyword>
<dbReference type="Proteomes" id="UP001321473">
    <property type="component" value="Unassembled WGS sequence"/>
</dbReference>
<dbReference type="GO" id="GO:0005634">
    <property type="term" value="C:nucleus"/>
    <property type="evidence" value="ECO:0007669"/>
    <property type="project" value="UniProtKB-SubCell"/>
</dbReference>
<dbReference type="GO" id="GO:1990904">
    <property type="term" value="C:ribonucleoprotein complex"/>
    <property type="evidence" value="ECO:0007669"/>
    <property type="project" value="UniProtKB-KW"/>
</dbReference>
<keyword evidence="8 10" id="KW-0539">Nucleus</keyword>
<evidence type="ECO:0000256" key="5">
    <source>
        <dbReference type="ARBA" id="ARBA00022723"/>
    </source>
</evidence>
<gene>
    <name evidence="14" type="ORF">V5799_033281</name>
</gene>
<dbReference type="Pfam" id="PF05731">
    <property type="entry name" value="TROVE"/>
    <property type="match status" value="1"/>
</dbReference>
<feature type="DNA-binding region" description="H-T-H motif" evidence="10">
    <location>
        <begin position="29"/>
        <end position="49"/>
    </location>
</feature>
<feature type="domain" description="HTH psq-type" evidence="11">
    <location>
        <begin position="1"/>
        <end position="53"/>
    </location>
</feature>
<evidence type="ECO:0000256" key="10">
    <source>
        <dbReference type="PROSITE-ProRule" id="PRU00320"/>
    </source>
</evidence>
<dbReference type="PANTHER" id="PTHR14202:SF0">
    <property type="entry name" value="RNA-BINDING PROTEIN RO60"/>
    <property type="match status" value="1"/>
</dbReference>
<evidence type="ECO:0000259" key="11">
    <source>
        <dbReference type="PROSITE" id="PS50960"/>
    </source>
</evidence>
<dbReference type="PROSITE" id="PS50960">
    <property type="entry name" value="HTH_PSQ"/>
    <property type="match status" value="1"/>
</dbReference>
<dbReference type="SMART" id="SM00674">
    <property type="entry name" value="CENPB"/>
    <property type="match status" value="1"/>
</dbReference>
<dbReference type="SUPFAM" id="SSF46689">
    <property type="entry name" value="Homeodomain-like"/>
    <property type="match status" value="2"/>
</dbReference>
<feature type="domain" description="HTH CENPB-type" evidence="13">
    <location>
        <begin position="64"/>
        <end position="135"/>
    </location>
</feature>
<dbReference type="Pfam" id="PF03221">
    <property type="entry name" value="HTH_Tnp_Tc5"/>
    <property type="match status" value="1"/>
</dbReference>
<sequence length="693" mass="76268">MANRGKYSAKDLKTKVEILQEVERGLLTKTAIAEKFAVKKSTLSTYLKNKDSIFNAYQKEMEPSRKRLRTSAHREMEDAVMAWIKDVRSRNIPLSGPIIAAKAVDFASQMGISDFSASEGWLSRFKARHELTFKSCSTRLLSERFPVGSPFTMGGGDDENLLRLRRFLRTGLEGGRYQAGGVGGASTKFSSESAPTVHALLDEHRGPELVKELLHVAACDGDSLQRAVCPEAVAYVLALCAASDHRPTKTAAYSAFPQVCRCPAQLFAVTRYLEEVSEGTGWGRAHRRAVSRWYTAGEVENGEGGARRLAAQTTRVVRRHRWTHADLLRLAHVRPPAHRPGVAVVLRYLARGLPAAVKLVEEQEAEKGGGAEEEAREALAYLKAVHDVRHTQDEQLAARLVEEHQLALQHVPSHLLRSKEVWLCLVRRLPLAELVAHVPRLSRAGLLSRGPLVGLLRERLRSATEQKPPPLGPLETYALKRHLEASRPKQHHRPASSQQLDDVIAALHEHSFKAVPATGKRFLVAVDVRGPMAHGRVRGLDGVTPAEASALLLQALVRTGDAVTALAFAARGLVQLEVDARMSLADISRRMRETPMGPVDVSLPLRWAKEQGRPFDLVLVCTDNQTQSFAVHPAQALREYREACSLPGTRFAVCAMCSQGFSLAPPDELGMLDVAGCDGRTLQLLQDFSSGRF</sequence>
<dbReference type="SUPFAM" id="SSF53300">
    <property type="entry name" value="vWA-like"/>
    <property type="match status" value="1"/>
</dbReference>
<keyword evidence="15" id="KW-1185">Reference proteome</keyword>
<dbReference type="PANTHER" id="PTHR14202">
    <property type="entry name" value="60 KDA RIBONUCLEOPROTEIN SSA/RO"/>
    <property type="match status" value="1"/>
</dbReference>
<dbReference type="InterPro" id="IPR056800">
    <property type="entry name" value="vWA_Ro60"/>
</dbReference>
<evidence type="ECO:0000256" key="9">
    <source>
        <dbReference type="ARBA" id="ARBA00023274"/>
    </source>
</evidence>
<dbReference type="GO" id="GO:0005737">
    <property type="term" value="C:cytoplasm"/>
    <property type="evidence" value="ECO:0007669"/>
    <property type="project" value="UniProtKB-SubCell"/>
</dbReference>
<dbReference type="InterPro" id="IPR009057">
    <property type="entry name" value="Homeodomain-like_sf"/>
</dbReference>
<evidence type="ECO:0000259" key="13">
    <source>
        <dbReference type="PROSITE" id="PS51253"/>
    </source>
</evidence>
<dbReference type="GO" id="GO:0003677">
    <property type="term" value="F:DNA binding"/>
    <property type="evidence" value="ECO:0007669"/>
    <property type="project" value="UniProtKB-UniRule"/>
</dbReference>
<organism evidence="14 15">
    <name type="scientific">Amblyomma americanum</name>
    <name type="common">Lone star tick</name>
    <dbReference type="NCBI Taxonomy" id="6943"/>
    <lineage>
        <taxon>Eukaryota</taxon>
        <taxon>Metazoa</taxon>
        <taxon>Ecdysozoa</taxon>
        <taxon>Arthropoda</taxon>
        <taxon>Chelicerata</taxon>
        <taxon>Arachnida</taxon>
        <taxon>Acari</taxon>
        <taxon>Parasitiformes</taxon>
        <taxon>Ixodida</taxon>
        <taxon>Ixodoidea</taxon>
        <taxon>Ixodidae</taxon>
        <taxon>Amblyomminae</taxon>
        <taxon>Amblyomma</taxon>
    </lineage>
</organism>
<keyword evidence="5" id="KW-0479">Metal-binding</keyword>
<dbReference type="Gene3D" id="3.40.50.410">
    <property type="entry name" value="von Willebrand factor, type A domain"/>
    <property type="match status" value="1"/>
</dbReference>
<dbReference type="InterPro" id="IPR007889">
    <property type="entry name" value="HTH_Psq"/>
</dbReference>
<dbReference type="InterPro" id="IPR036465">
    <property type="entry name" value="vWFA_dom_sf"/>
</dbReference>
<dbReference type="GO" id="GO:0003723">
    <property type="term" value="F:RNA binding"/>
    <property type="evidence" value="ECO:0007669"/>
    <property type="project" value="UniProtKB-KW"/>
</dbReference>
<evidence type="ECO:0000256" key="6">
    <source>
        <dbReference type="ARBA" id="ARBA00022884"/>
    </source>
</evidence>
<reference evidence="14 15" key="1">
    <citation type="journal article" date="2023" name="Arcadia Sci">
        <title>De novo assembly of a long-read Amblyomma americanum tick genome.</title>
        <authorList>
            <person name="Chou S."/>
            <person name="Poskanzer K.E."/>
            <person name="Rollins M."/>
            <person name="Thuy-Boun P.S."/>
        </authorList>
    </citation>
    <scope>NUCLEOTIDE SEQUENCE [LARGE SCALE GENOMIC DNA]</scope>
    <source>
        <strain evidence="14">F_SG_1</strain>
        <tissue evidence="14">Salivary glands</tissue>
    </source>
</reference>
<comment type="caution">
    <text evidence="14">The sequence shown here is derived from an EMBL/GenBank/DDBJ whole genome shotgun (WGS) entry which is preliminary data.</text>
</comment>
<protein>
    <submittedName>
        <fullName evidence="14">Uncharacterized protein</fullName>
    </submittedName>
</protein>
<keyword evidence="6" id="KW-0694">RNA-binding</keyword>
<dbReference type="InterPro" id="IPR008858">
    <property type="entry name" value="TROVE_dom"/>
</dbReference>
<evidence type="ECO:0000256" key="2">
    <source>
        <dbReference type="ARBA" id="ARBA00004496"/>
    </source>
</evidence>
<accession>A0AAQ4DNS1</accession>
<dbReference type="PROSITE" id="PS51253">
    <property type="entry name" value="HTH_CENPB"/>
    <property type="match status" value="1"/>
</dbReference>
<dbReference type="InterPro" id="IPR006600">
    <property type="entry name" value="HTH_CenpB_DNA-bd_dom"/>
</dbReference>
<evidence type="ECO:0000256" key="8">
    <source>
        <dbReference type="ARBA" id="ARBA00023242"/>
    </source>
</evidence>
<evidence type="ECO:0000256" key="1">
    <source>
        <dbReference type="ARBA" id="ARBA00004123"/>
    </source>
</evidence>
<name>A0AAQ4DNS1_AMBAM</name>